<evidence type="ECO:0000313" key="9">
    <source>
        <dbReference type="EMBL" id="GHD27922.1"/>
    </source>
</evidence>
<evidence type="ECO:0000256" key="5">
    <source>
        <dbReference type="ARBA" id="ARBA00022900"/>
    </source>
</evidence>
<sequence length="124" mass="12797">MQRSILGPVLACTAAAACAVGLAAPASAARTDADYVLTMEFDNSGEQRQVSLDCDPAGGTHPNAEEACDLLAEAGTIEQIPAGEGFCTMEYNPVTVEAMGAEEYSETFGNPCQLGLAKGAVFDF</sequence>
<dbReference type="EMBL" id="BMXL01000013">
    <property type="protein sequence ID" value="GHD27922.1"/>
    <property type="molecule type" value="Genomic_DNA"/>
</dbReference>
<gene>
    <name evidence="9" type="ORF">GCM10007147_27410</name>
</gene>
<organism evidence="9 10">
    <name type="scientific">Nocardiopsis kunsanensis</name>
    <dbReference type="NCBI Taxonomy" id="141693"/>
    <lineage>
        <taxon>Bacteria</taxon>
        <taxon>Bacillati</taxon>
        <taxon>Actinomycetota</taxon>
        <taxon>Actinomycetes</taxon>
        <taxon>Streptosporangiales</taxon>
        <taxon>Nocardiopsidaceae</taxon>
        <taxon>Nocardiopsis</taxon>
    </lineage>
</organism>
<dbReference type="InterPro" id="IPR023549">
    <property type="entry name" value="Subtilisin_inhibitor"/>
</dbReference>
<name>A0A919CIR4_9ACTN</name>
<dbReference type="InterPro" id="IPR020054">
    <property type="entry name" value="Prot_inh_SSI_I16_CS"/>
</dbReference>
<evidence type="ECO:0000259" key="8">
    <source>
        <dbReference type="Pfam" id="PF00720"/>
    </source>
</evidence>
<evidence type="ECO:0000256" key="2">
    <source>
        <dbReference type="ARBA" id="ARBA00010472"/>
    </source>
</evidence>
<comment type="caution">
    <text evidence="9">The sequence shown here is derived from an EMBL/GenBank/DDBJ whole genome shotgun (WGS) entry which is preliminary data.</text>
</comment>
<dbReference type="PROSITE" id="PS00999">
    <property type="entry name" value="SSI"/>
    <property type="match status" value="1"/>
</dbReference>
<dbReference type="Pfam" id="PF00720">
    <property type="entry name" value="SSI"/>
    <property type="match status" value="1"/>
</dbReference>
<keyword evidence="10" id="KW-1185">Reference proteome</keyword>
<feature type="chain" id="PRO_5037610614" description="Subtilisin inhibitor domain-containing protein" evidence="7">
    <location>
        <begin position="29"/>
        <end position="124"/>
    </location>
</feature>
<dbReference type="Gene3D" id="3.30.350.10">
    <property type="entry name" value="Subtilisin inhibitor-like"/>
    <property type="match status" value="1"/>
</dbReference>
<feature type="domain" description="Subtilisin inhibitor" evidence="8">
    <location>
        <begin position="42"/>
        <end position="101"/>
    </location>
</feature>
<protein>
    <recommendedName>
        <fullName evidence="8">Subtilisin inhibitor domain-containing protein</fullName>
    </recommendedName>
</protein>
<evidence type="ECO:0000256" key="6">
    <source>
        <dbReference type="ARBA" id="ARBA00023157"/>
    </source>
</evidence>
<accession>A0A919CIR4</accession>
<evidence type="ECO:0000256" key="3">
    <source>
        <dbReference type="ARBA" id="ARBA00022525"/>
    </source>
</evidence>
<dbReference type="GO" id="GO:0004867">
    <property type="term" value="F:serine-type endopeptidase inhibitor activity"/>
    <property type="evidence" value="ECO:0007669"/>
    <property type="project" value="UniProtKB-KW"/>
</dbReference>
<dbReference type="SUPFAM" id="SSF55399">
    <property type="entry name" value="Subtilisin inhibitor"/>
    <property type="match status" value="1"/>
</dbReference>
<keyword evidence="7" id="KW-0732">Signal</keyword>
<keyword evidence="4" id="KW-0646">Protease inhibitor</keyword>
<evidence type="ECO:0000313" key="10">
    <source>
        <dbReference type="Proteomes" id="UP000654947"/>
    </source>
</evidence>
<dbReference type="InterPro" id="IPR036819">
    <property type="entry name" value="Subtilisin_inhibitor-like_sf"/>
</dbReference>
<evidence type="ECO:0000256" key="7">
    <source>
        <dbReference type="SAM" id="SignalP"/>
    </source>
</evidence>
<comment type="similarity">
    <text evidence="2">Belongs to the protease inhibitor I16 (SSI) family.</text>
</comment>
<reference evidence="9 10" key="1">
    <citation type="journal article" date="2014" name="Int. J. Syst. Evol. Microbiol.">
        <title>Complete genome sequence of Corynebacterium casei LMG S-19264T (=DSM 44701T), isolated from a smear-ripened cheese.</title>
        <authorList>
            <consortium name="US DOE Joint Genome Institute (JGI-PGF)"/>
            <person name="Walter F."/>
            <person name="Albersmeier A."/>
            <person name="Kalinowski J."/>
            <person name="Ruckert C."/>
        </authorList>
    </citation>
    <scope>NUCLEOTIDE SEQUENCE [LARGE SCALE GENOMIC DNA]</scope>
    <source>
        <strain evidence="9 10">KCTC 19473</strain>
    </source>
</reference>
<dbReference type="RefSeq" id="WP_017575822.1">
    <property type="nucleotide sequence ID" value="NZ_BMXL01000013.1"/>
</dbReference>
<feature type="signal peptide" evidence="7">
    <location>
        <begin position="1"/>
        <end position="28"/>
    </location>
</feature>
<keyword evidence="5" id="KW-0722">Serine protease inhibitor</keyword>
<evidence type="ECO:0000256" key="4">
    <source>
        <dbReference type="ARBA" id="ARBA00022690"/>
    </source>
</evidence>
<dbReference type="PROSITE" id="PS51257">
    <property type="entry name" value="PROKAR_LIPOPROTEIN"/>
    <property type="match status" value="1"/>
</dbReference>
<dbReference type="AlphaFoldDB" id="A0A919CIR4"/>
<dbReference type="Proteomes" id="UP000654947">
    <property type="component" value="Unassembled WGS sequence"/>
</dbReference>
<keyword evidence="6" id="KW-1015">Disulfide bond</keyword>
<dbReference type="GO" id="GO:0005576">
    <property type="term" value="C:extracellular region"/>
    <property type="evidence" value="ECO:0007669"/>
    <property type="project" value="UniProtKB-SubCell"/>
</dbReference>
<comment type="subcellular location">
    <subcellularLocation>
        <location evidence="1">Secreted</location>
    </subcellularLocation>
</comment>
<proteinExistence type="inferred from homology"/>
<evidence type="ECO:0000256" key="1">
    <source>
        <dbReference type="ARBA" id="ARBA00004613"/>
    </source>
</evidence>
<keyword evidence="3" id="KW-0964">Secreted</keyword>